<evidence type="ECO:0000256" key="9">
    <source>
        <dbReference type="ARBA" id="ARBA00022912"/>
    </source>
</evidence>
<evidence type="ECO:0000256" key="1">
    <source>
        <dbReference type="ARBA" id="ARBA00001947"/>
    </source>
</evidence>
<dbReference type="CDD" id="cd07416">
    <property type="entry name" value="MPP_PP2B"/>
    <property type="match status" value="1"/>
</dbReference>
<dbReference type="Proteomes" id="UP000001861">
    <property type="component" value="Unassembled WGS sequence"/>
</dbReference>
<evidence type="ECO:0000256" key="11">
    <source>
        <dbReference type="ARBA" id="ARBA00047761"/>
    </source>
</evidence>
<evidence type="ECO:0000256" key="7">
    <source>
        <dbReference type="ARBA" id="ARBA00022833"/>
    </source>
</evidence>
<dbReference type="OrthoDB" id="5593063at2759"/>
<evidence type="ECO:0000313" key="16">
    <source>
        <dbReference type="EMBL" id="EAU87021.2"/>
    </source>
</evidence>
<gene>
    <name evidence="16" type="ORF">CC1G_08492</name>
</gene>
<evidence type="ECO:0000256" key="6">
    <source>
        <dbReference type="ARBA" id="ARBA00022801"/>
    </source>
</evidence>
<dbReference type="InterPro" id="IPR041751">
    <property type="entry name" value="MPP_PP2B"/>
</dbReference>
<evidence type="ECO:0000259" key="15">
    <source>
        <dbReference type="PROSITE" id="PS00125"/>
    </source>
</evidence>
<dbReference type="InParanoid" id="A8NM51"/>
<organism evidence="16 17">
    <name type="scientific">Coprinopsis cinerea (strain Okayama-7 / 130 / ATCC MYA-4618 / FGSC 9003)</name>
    <name type="common">Inky cap fungus</name>
    <name type="synonym">Hormographiella aspergillata</name>
    <dbReference type="NCBI Taxonomy" id="240176"/>
    <lineage>
        <taxon>Eukaryota</taxon>
        <taxon>Fungi</taxon>
        <taxon>Dikarya</taxon>
        <taxon>Basidiomycota</taxon>
        <taxon>Agaricomycotina</taxon>
        <taxon>Agaricomycetes</taxon>
        <taxon>Agaricomycetidae</taxon>
        <taxon>Agaricales</taxon>
        <taxon>Agaricineae</taxon>
        <taxon>Psathyrellaceae</taxon>
        <taxon>Coprinopsis</taxon>
    </lineage>
</organism>
<dbReference type="RefSeq" id="XP_001834847.2">
    <property type="nucleotide sequence ID" value="XM_001834795.2"/>
</dbReference>
<evidence type="ECO:0000256" key="4">
    <source>
        <dbReference type="ARBA" id="ARBA00011112"/>
    </source>
</evidence>
<comment type="similarity">
    <text evidence="3">Belongs to the PPP phosphatase family. PP-2B subfamily.</text>
</comment>
<feature type="domain" description="Serine/threonine specific protein phosphatases" evidence="15">
    <location>
        <begin position="181"/>
        <end position="186"/>
    </location>
</feature>
<proteinExistence type="inferred from homology"/>
<evidence type="ECO:0000256" key="5">
    <source>
        <dbReference type="ARBA" id="ARBA00022723"/>
    </source>
</evidence>
<dbReference type="GO" id="GO:0097720">
    <property type="term" value="P:calcineurin-mediated signaling"/>
    <property type="evidence" value="ECO:0007669"/>
    <property type="project" value="InterPro"/>
</dbReference>
<dbReference type="AlphaFoldDB" id="A8NM51"/>
<evidence type="ECO:0000256" key="2">
    <source>
        <dbReference type="ARBA" id="ARBA00001965"/>
    </source>
</evidence>
<feature type="region of interest" description="Disordered" evidence="14">
    <location>
        <begin position="1"/>
        <end position="61"/>
    </location>
</feature>
<dbReference type="SMART" id="SM00156">
    <property type="entry name" value="PP2Ac"/>
    <property type="match status" value="1"/>
</dbReference>
<keyword evidence="10" id="KW-0408">Iron</keyword>
<dbReference type="SUPFAM" id="SSF56300">
    <property type="entry name" value="Metallo-dependent phosphatases"/>
    <property type="match status" value="1"/>
</dbReference>
<dbReference type="GeneID" id="6011365"/>
<keyword evidence="17" id="KW-1185">Reference proteome</keyword>
<dbReference type="VEuPathDB" id="FungiDB:CC1G_08492"/>
<comment type="catalytic activity">
    <reaction evidence="11">
        <text>O-phospho-L-seryl-[protein] + H2O = L-seryl-[protein] + phosphate</text>
        <dbReference type="Rhea" id="RHEA:20629"/>
        <dbReference type="Rhea" id="RHEA-COMP:9863"/>
        <dbReference type="Rhea" id="RHEA-COMP:11604"/>
        <dbReference type="ChEBI" id="CHEBI:15377"/>
        <dbReference type="ChEBI" id="CHEBI:29999"/>
        <dbReference type="ChEBI" id="CHEBI:43474"/>
        <dbReference type="ChEBI" id="CHEBI:83421"/>
        <dbReference type="EC" id="3.1.3.16"/>
    </reaction>
</comment>
<evidence type="ECO:0000256" key="8">
    <source>
        <dbReference type="ARBA" id="ARBA00022860"/>
    </source>
</evidence>
<comment type="cofactor">
    <cofactor evidence="2">
        <name>Fe(3+)</name>
        <dbReference type="ChEBI" id="CHEBI:29034"/>
    </cofactor>
</comment>
<comment type="cofactor">
    <cofactor evidence="1">
        <name>Zn(2+)</name>
        <dbReference type="ChEBI" id="CHEBI:29105"/>
    </cofactor>
</comment>
<evidence type="ECO:0000256" key="12">
    <source>
        <dbReference type="ARBA" id="ARBA00048336"/>
    </source>
</evidence>
<dbReference type="PRINTS" id="PR00114">
    <property type="entry name" value="STPHPHTASE"/>
</dbReference>
<reference evidence="16 17" key="1">
    <citation type="journal article" date="2010" name="Proc. Natl. Acad. Sci. U.S.A.">
        <title>Insights into evolution of multicellular fungi from the assembled chromosomes of the mushroom Coprinopsis cinerea (Coprinus cinereus).</title>
        <authorList>
            <person name="Stajich J.E."/>
            <person name="Wilke S.K."/>
            <person name="Ahren D."/>
            <person name="Au C.H."/>
            <person name="Birren B.W."/>
            <person name="Borodovsky M."/>
            <person name="Burns C."/>
            <person name="Canback B."/>
            <person name="Casselton L.A."/>
            <person name="Cheng C.K."/>
            <person name="Deng J."/>
            <person name="Dietrich F.S."/>
            <person name="Fargo D.C."/>
            <person name="Farman M.L."/>
            <person name="Gathman A.C."/>
            <person name="Goldberg J."/>
            <person name="Guigo R."/>
            <person name="Hoegger P.J."/>
            <person name="Hooker J.B."/>
            <person name="Huggins A."/>
            <person name="James T.Y."/>
            <person name="Kamada T."/>
            <person name="Kilaru S."/>
            <person name="Kodira C."/>
            <person name="Kues U."/>
            <person name="Kupfer D."/>
            <person name="Kwan H.S."/>
            <person name="Lomsadze A."/>
            <person name="Li W."/>
            <person name="Lilly W.W."/>
            <person name="Ma L.J."/>
            <person name="Mackey A.J."/>
            <person name="Manning G."/>
            <person name="Martin F."/>
            <person name="Muraguchi H."/>
            <person name="Natvig D.O."/>
            <person name="Palmerini H."/>
            <person name="Ramesh M.A."/>
            <person name="Rehmeyer C.J."/>
            <person name="Roe B.A."/>
            <person name="Shenoy N."/>
            <person name="Stanke M."/>
            <person name="Ter-Hovhannisyan V."/>
            <person name="Tunlid A."/>
            <person name="Velagapudi R."/>
            <person name="Vision T.J."/>
            <person name="Zeng Q."/>
            <person name="Zolan M.E."/>
            <person name="Pukkila P.J."/>
        </authorList>
    </citation>
    <scope>NUCLEOTIDE SEQUENCE [LARGE SCALE GENOMIC DNA]</scope>
    <source>
        <strain evidence="17">Okayama-7 / 130 / ATCC MYA-4618 / FGSC 9003</strain>
    </source>
</reference>
<dbReference type="InterPro" id="IPR029052">
    <property type="entry name" value="Metallo-depent_PP-like"/>
</dbReference>
<dbReference type="EMBL" id="AACS02000012">
    <property type="protein sequence ID" value="EAU87021.2"/>
    <property type="molecule type" value="Genomic_DNA"/>
</dbReference>
<comment type="catalytic activity">
    <reaction evidence="12 13">
        <text>O-phospho-L-threonyl-[protein] + H2O = L-threonyl-[protein] + phosphate</text>
        <dbReference type="Rhea" id="RHEA:47004"/>
        <dbReference type="Rhea" id="RHEA-COMP:11060"/>
        <dbReference type="Rhea" id="RHEA-COMP:11605"/>
        <dbReference type="ChEBI" id="CHEBI:15377"/>
        <dbReference type="ChEBI" id="CHEBI:30013"/>
        <dbReference type="ChEBI" id="CHEBI:43474"/>
        <dbReference type="ChEBI" id="CHEBI:61977"/>
        <dbReference type="EC" id="3.1.3.16"/>
    </reaction>
</comment>
<evidence type="ECO:0000256" key="10">
    <source>
        <dbReference type="ARBA" id="ARBA00023004"/>
    </source>
</evidence>
<dbReference type="OMA" id="DGKFFCV"/>
<dbReference type="eggNOG" id="KOG0375">
    <property type="taxonomic scope" value="Eukaryota"/>
</dbReference>
<dbReference type="Gene3D" id="3.60.21.10">
    <property type="match status" value="1"/>
</dbReference>
<dbReference type="GO" id="GO:0005516">
    <property type="term" value="F:calmodulin binding"/>
    <property type="evidence" value="ECO:0007669"/>
    <property type="project" value="UniProtKB-KW"/>
</dbReference>
<dbReference type="PANTHER" id="PTHR45673">
    <property type="entry name" value="SERINE/THREONINE-PROTEIN PHOSPHATASE 2B CATALYTIC SUBUNIT 1-RELATED"/>
    <property type="match status" value="1"/>
</dbReference>
<feature type="region of interest" description="Disordered" evidence="14">
    <location>
        <begin position="579"/>
        <end position="598"/>
    </location>
</feature>
<dbReference type="PROSITE" id="PS00125">
    <property type="entry name" value="SER_THR_PHOSPHATASE"/>
    <property type="match status" value="1"/>
</dbReference>
<evidence type="ECO:0000313" key="17">
    <source>
        <dbReference type="Proteomes" id="UP000001861"/>
    </source>
</evidence>
<sequence length="598" mass="66736">MADSSRNHHRKHSSTNADPRAPVSTARKTAMPPNEPMTQYPGPVNERKVPSVPPPAANKPTEAEFFYGEGAERKPNPSFLKDHFFKEGRLLEEQALYIINRATRILAKEPNMVEVKSPVTVCGDIHGQYYDLMKLFEVGGSMAENVYLFLGDYVDRGDFGIECVLYLYALKIWNPSRIVLLRGNHECRHLTEYFTFKKECLHKYSEKVYEACIQSFCALPVAALVDSKFFCVHGGISPSLITLADLASMNRFQEPGSQGLLCDLLWADPITNYGHETEPGSGPALAPGTSFIPNSTRGCSYYYTYTAVCQFLERNNLLTVIRGHEAQDAGYTMHRKTPKKNFPSVITIFSAPNYLDVYKNRGAVLKYANKNITIRQYNSSSHPYWLPNFMDAFTWSLPFVGAKITDMLLAILSICSEEELDTDSDDEAREAQAAEEIRLRRQQIKNKILAVGRMQRVFTLLREEAENATELSPAATLPISGSSTSVDQLGVSDAKLSRNIRSFADARKIDMANERLPDFEPNTASGIFPAPSMKFGGIDGNVETLIRQTLREELMEGSGELRTKEDDLVEKVAERLAKGRALGSGSRPSALKRHGTAI</sequence>
<dbReference type="HOGENOM" id="CLU_004962_6_0_1"/>
<comment type="subunit">
    <text evidence="4">Composed of two components (A and B), the A component is the catalytic subunit and the B component confers calcium sensitivity.</text>
</comment>
<comment type="caution">
    <text evidence="16">The sequence shown here is derived from an EMBL/GenBank/DDBJ whole genome shotgun (WGS) entry which is preliminary data.</text>
</comment>
<dbReference type="InterPro" id="IPR006186">
    <property type="entry name" value="Ser/Thr-sp_prot-phosphatase"/>
</dbReference>
<keyword evidence="8" id="KW-0112">Calmodulin-binding</keyword>
<keyword evidence="5" id="KW-0479">Metal-binding</keyword>
<dbReference type="EC" id="3.1.3.16" evidence="13"/>
<dbReference type="InterPro" id="IPR043360">
    <property type="entry name" value="PP2B"/>
</dbReference>
<keyword evidence="6 13" id="KW-0378">Hydrolase</keyword>
<evidence type="ECO:0000256" key="13">
    <source>
        <dbReference type="RuleBase" id="RU004273"/>
    </source>
</evidence>
<protein>
    <recommendedName>
        <fullName evidence="13">Serine/threonine-protein phosphatase</fullName>
        <ecNumber evidence="13">3.1.3.16</ecNumber>
    </recommendedName>
</protein>
<dbReference type="InterPro" id="IPR004843">
    <property type="entry name" value="Calcineurin-like_PHP"/>
</dbReference>
<dbReference type="STRING" id="240176.A8NM51"/>
<dbReference type="GO" id="GO:0033192">
    <property type="term" value="F:calmodulin-dependent protein phosphatase activity"/>
    <property type="evidence" value="ECO:0007669"/>
    <property type="project" value="InterPro"/>
</dbReference>
<keyword evidence="9" id="KW-0904">Protein phosphatase</keyword>
<accession>A8NM51</accession>
<dbReference type="GO" id="GO:0046872">
    <property type="term" value="F:metal ion binding"/>
    <property type="evidence" value="ECO:0007669"/>
    <property type="project" value="UniProtKB-KW"/>
</dbReference>
<keyword evidence="7" id="KW-0862">Zinc</keyword>
<evidence type="ECO:0000256" key="14">
    <source>
        <dbReference type="SAM" id="MobiDB-lite"/>
    </source>
</evidence>
<dbReference type="Pfam" id="PF00149">
    <property type="entry name" value="Metallophos"/>
    <property type="match status" value="1"/>
</dbReference>
<evidence type="ECO:0000256" key="3">
    <source>
        <dbReference type="ARBA" id="ARBA00009905"/>
    </source>
</evidence>
<name>A8NM51_COPC7</name>
<dbReference type="KEGG" id="cci:CC1G_08492"/>